<dbReference type="GO" id="GO:0006950">
    <property type="term" value="P:response to stress"/>
    <property type="evidence" value="ECO:0007669"/>
    <property type="project" value="UniProtKB-ARBA"/>
</dbReference>
<evidence type="ECO:0000256" key="1">
    <source>
        <dbReference type="ARBA" id="ARBA00004514"/>
    </source>
</evidence>
<dbReference type="GO" id="GO:0004719">
    <property type="term" value="F:protein-L-isoaspartate (D-aspartate) O-methyltransferase activity"/>
    <property type="evidence" value="ECO:0007669"/>
    <property type="project" value="UniProtKB-EC"/>
</dbReference>
<dbReference type="AlphaFoldDB" id="A0A0M9G444"/>
<evidence type="ECO:0000256" key="6">
    <source>
        <dbReference type="ARBA" id="ARBA00022603"/>
    </source>
</evidence>
<dbReference type="OrthoDB" id="73890at2759"/>
<keyword evidence="5" id="KW-0963">Cytoplasm</keyword>
<dbReference type="Gene3D" id="3.40.50.150">
    <property type="entry name" value="Vaccinia Virus protein VP39"/>
    <property type="match status" value="1"/>
</dbReference>
<dbReference type="InterPro" id="IPR000682">
    <property type="entry name" value="PCMT"/>
</dbReference>
<sequence>MAWRCSAATNAGMVAALQQEGLIKTPEVADVMRRVDRAFFVRNRAEAYLDQPLSIGYGVTISAPHMHAIMLELVCDSVLHHQQLDRGHRQPLRLLDVGSGSGYMTAAFAALCEAVGHGGPAPMFDVVGVEHAPELLRQSEKVLTEHFPDWMREQRVRLLNGDGRKPRSIAGAGIGPADAFDVIHVGATAPQAVVPEYLRLLRNGGTLVIPVGQPSEVQALRVFSKKCAGEVSIRHVCDVQFVPLTSLDTQLGRNASNSNV</sequence>
<dbReference type="VEuPathDB" id="TriTrypDB:LpyrH10_06_4780"/>
<gene>
    <name evidence="13" type="ORF">ABB37_04108</name>
</gene>
<evidence type="ECO:0000313" key="14">
    <source>
        <dbReference type="Proteomes" id="UP000037923"/>
    </source>
</evidence>
<dbReference type="GO" id="GO:0005829">
    <property type="term" value="C:cytosol"/>
    <property type="evidence" value="ECO:0007669"/>
    <property type="project" value="UniProtKB-SubCell"/>
</dbReference>
<evidence type="ECO:0000256" key="11">
    <source>
        <dbReference type="ARBA" id="ARBA00035815"/>
    </source>
</evidence>
<dbReference type="GeneID" id="26904399"/>
<comment type="function">
    <text evidence="12">Initiates the repair of damaged proteins by catalyzing methyl esterification of L-isoaspartyl and D-aspartyl residues produced by spontaneous isomerization and racemization of L-aspartyl and L-asparaginyl residues in aging peptides and proteins.</text>
</comment>
<comment type="subunit">
    <text evidence="3">Monomer.</text>
</comment>
<evidence type="ECO:0000256" key="12">
    <source>
        <dbReference type="ARBA" id="ARBA00054057"/>
    </source>
</evidence>
<comment type="similarity">
    <text evidence="2">Belongs to the methyltransferase superfamily. L-isoaspartyl/D-aspartyl protein methyltransferase family.</text>
</comment>
<reference evidence="13 14" key="1">
    <citation type="submission" date="2015-07" db="EMBL/GenBank/DDBJ databases">
        <title>High-quality genome of monoxenous trypanosomatid Leptomonas pyrrhocoris.</title>
        <authorList>
            <person name="Flegontov P."/>
            <person name="Butenko A."/>
            <person name="Firsov S."/>
            <person name="Vlcek C."/>
            <person name="Logacheva M.D."/>
            <person name="Field M."/>
            <person name="Filatov D."/>
            <person name="Flegontova O."/>
            <person name="Gerasimov E."/>
            <person name="Jackson A.P."/>
            <person name="Kelly S."/>
            <person name="Opperdoes F."/>
            <person name="O'Reilly A."/>
            <person name="Votypka J."/>
            <person name="Yurchenko V."/>
            <person name="Lukes J."/>
        </authorList>
    </citation>
    <scope>NUCLEOTIDE SEQUENCE [LARGE SCALE GENOMIC DNA]</scope>
    <source>
        <strain evidence="13">H10</strain>
    </source>
</reference>
<dbReference type="Proteomes" id="UP000037923">
    <property type="component" value="Unassembled WGS sequence"/>
</dbReference>
<dbReference type="Pfam" id="PF01135">
    <property type="entry name" value="PCMT"/>
    <property type="match status" value="1"/>
</dbReference>
<dbReference type="GO" id="GO:0032259">
    <property type="term" value="P:methylation"/>
    <property type="evidence" value="ECO:0007669"/>
    <property type="project" value="UniProtKB-KW"/>
</dbReference>
<dbReference type="SUPFAM" id="SSF53335">
    <property type="entry name" value="S-adenosyl-L-methionine-dependent methyltransferases"/>
    <property type="match status" value="1"/>
</dbReference>
<dbReference type="InterPro" id="IPR029063">
    <property type="entry name" value="SAM-dependent_MTases_sf"/>
</dbReference>
<keyword evidence="6" id="KW-0489">Methyltransferase</keyword>
<evidence type="ECO:0000256" key="4">
    <source>
        <dbReference type="ARBA" id="ARBA00011890"/>
    </source>
</evidence>
<accession>A0A0M9G444</accession>
<evidence type="ECO:0000256" key="5">
    <source>
        <dbReference type="ARBA" id="ARBA00022490"/>
    </source>
</evidence>
<protein>
    <recommendedName>
        <fullName evidence="4">protein-L-isoaspartate(D-aspartate) O-methyltransferase</fullName>
        <ecNumber evidence="4">2.1.1.77</ecNumber>
    </recommendedName>
    <alternativeName>
        <fullName evidence="10">L-isoaspartyl protein carboxyl methyltransferase</fullName>
    </alternativeName>
    <alternativeName>
        <fullName evidence="9">Protein-beta-aspartate methyltransferase</fullName>
    </alternativeName>
</protein>
<comment type="caution">
    <text evidence="13">The sequence shown here is derived from an EMBL/GenBank/DDBJ whole genome shotgun (WGS) entry which is preliminary data.</text>
</comment>
<evidence type="ECO:0000256" key="9">
    <source>
        <dbReference type="ARBA" id="ARBA00031323"/>
    </source>
</evidence>
<dbReference type="PANTHER" id="PTHR11579">
    <property type="entry name" value="PROTEIN-L-ISOASPARTATE O-METHYLTRANSFERASE"/>
    <property type="match status" value="1"/>
</dbReference>
<keyword evidence="7" id="KW-0808">Transferase</keyword>
<evidence type="ECO:0000256" key="10">
    <source>
        <dbReference type="ARBA" id="ARBA00031350"/>
    </source>
</evidence>
<comment type="subcellular location">
    <subcellularLocation>
        <location evidence="1">Cytoplasm</location>
        <location evidence="1">Cytosol</location>
    </subcellularLocation>
</comment>
<dbReference type="PANTHER" id="PTHR11579:SF0">
    <property type="entry name" value="PROTEIN-L-ISOASPARTATE(D-ASPARTATE) O-METHYLTRANSFERASE"/>
    <property type="match status" value="1"/>
</dbReference>
<evidence type="ECO:0000256" key="2">
    <source>
        <dbReference type="ARBA" id="ARBA00005369"/>
    </source>
</evidence>
<dbReference type="EMBL" id="LGTL01000006">
    <property type="protein sequence ID" value="KPA81853.1"/>
    <property type="molecule type" value="Genomic_DNA"/>
</dbReference>
<evidence type="ECO:0000256" key="7">
    <source>
        <dbReference type="ARBA" id="ARBA00022679"/>
    </source>
</evidence>
<evidence type="ECO:0000256" key="8">
    <source>
        <dbReference type="ARBA" id="ARBA00022691"/>
    </source>
</evidence>
<dbReference type="FunFam" id="3.40.50.150:FF:000235">
    <property type="entry name" value="Protein-L-isoaspartate O-methyltransferase"/>
    <property type="match status" value="1"/>
</dbReference>
<dbReference type="EC" id="2.1.1.77" evidence="4"/>
<dbReference type="RefSeq" id="XP_015660292.1">
    <property type="nucleotide sequence ID" value="XM_015801672.1"/>
</dbReference>
<dbReference type="OMA" id="HMHASAC"/>
<keyword evidence="8" id="KW-0949">S-adenosyl-L-methionine</keyword>
<name>A0A0M9G444_LEPPY</name>
<organism evidence="13 14">
    <name type="scientific">Leptomonas pyrrhocoris</name>
    <name type="common">Firebug parasite</name>
    <dbReference type="NCBI Taxonomy" id="157538"/>
    <lineage>
        <taxon>Eukaryota</taxon>
        <taxon>Discoba</taxon>
        <taxon>Euglenozoa</taxon>
        <taxon>Kinetoplastea</taxon>
        <taxon>Metakinetoplastina</taxon>
        <taxon>Trypanosomatida</taxon>
        <taxon>Trypanosomatidae</taxon>
        <taxon>Leishmaniinae</taxon>
        <taxon>Leptomonas</taxon>
    </lineage>
</organism>
<dbReference type="CDD" id="cd02440">
    <property type="entry name" value="AdoMet_MTases"/>
    <property type="match status" value="1"/>
</dbReference>
<evidence type="ECO:0000256" key="3">
    <source>
        <dbReference type="ARBA" id="ARBA00011245"/>
    </source>
</evidence>
<proteinExistence type="inferred from homology"/>
<comment type="catalytic activity">
    <reaction evidence="11">
        <text>[protein]-L-isoaspartate + S-adenosyl-L-methionine = [protein]-L-isoaspartate alpha-methyl ester + S-adenosyl-L-homocysteine</text>
        <dbReference type="Rhea" id="RHEA:12705"/>
        <dbReference type="Rhea" id="RHEA-COMP:12143"/>
        <dbReference type="Rhea" id="RHEA-COMP:12144"/>
        <dbReference type="ChEBI" id="CHEBI:57856"/>
        <dbReference type="ChEBI" id="CHEBI:59789"/>
        <dbReference type="ChEBI" id="CHEBI:90596"/>
        <dbReference type="ChEBI" id="CHEBI:90598"/>
        <dbReference type="EC" id="2.1.1.77"/>
    </reaction>
    <physiologicalReaction direction="left-to-right" evidence="11">
        <dbReference type="Rhea" id="RHEA:12706"/>
    </physiologicalReaction>
</comment>
<keyword evidence="14" id="KW-1185">Reference proteome</keyword>
<evidence type="ECO:0000313" key="13">
    <source>
        <dbReference type="EMBL" id="KPA81853.1"/>
    </source>
</evidence>